<name>A0A9X0CIY6_9CNID</name>
<dbReference type="Proteomes" id="UP001163046">
    <property type="component" value="Unassembled WGS sequence"/>
</dbReference>
<evidence type="ECO:0000256" key="1">
    <source>
        <dbReference type="SAM" id="MobiDB-lite"/>
    </source>
</evidence>
<proteinExistence type="predicted"/>
<evidence type="ECO:0000313" key="3">
    <source>
        <dbReference type="Proteomes" id="UP001163046"/>
    </source>
</evidence>
<feature type="compositionally biased region" description="Basic and acidic residues" evidence="1">
    <location>
        <begin position="168"/>
        <end position="178"/>
    </location>
</feature>
<reference evidence="2" key="1">
    <citation type="submission" date="2023-01" db="EMBL/GenBank/DDBJ databases">
        <title>Genome assembly of the deep-sea coral Lophelia pertusa.</title>
        <authorList>
            <person name="Herrera S."/>
            <person name="Cordes E."/>
        </authorList>
    </citation>
    <scope>NUCLEOTIDE SEQUENCE</scope>
    <source>
        <strain evidence="2">USNM1676648</strain>
        <tissue evidence="2">Polyp</tissue>
    </source>
</reference>
<keyword evidence="3" id="KW-1185">Reference proteome</keyword>
<dbReference type="EMBL" id="MU827778">
    <property type="protein sequence ID" value="KAJ7340418.1"/>
    <property type="molecule type" value="Genomic_DNA"/>
</dbReference>
<feature type="region of interest" description="Disordered" evidence="1">
    <location>
        <begin position="160"/>
        <end position="193"/>
    </location>
</feature>
<accession>A0A9X0CIY6</accession>
<organism evidence="2 3">
    <name type="scientific">Desmophyllum pertusum</name>
    <dbReference type="NCBI Taxonomy" id="174260"/>
    <lineage>
        <taxon>Eukaryota</taxon>
        <taxon>Metazoa</taxon>
        <taxon>Cnidaria</taxon>
        <taxon>Anthozoa</taxon>
        <taxon>Hexacorallia</taxon>
        <taxon>Scleractinia</taxon>
        <taxon>Caryophylliina</taxon>
        <taxon>Caryophylliidae</taxon>
        <taxon>Desmophyllum</taxon>
    </lineage>
</organism>
<protein>
    <submittedName>
        <fullName evidence="2">Uncharacterized protein</fullName>
    </submittedName>
</protein>
<dbReference type="AlphaFoldDB" id="A0A9X0CIY6"/>
<feature type="region of interest" description="Disordered" evidence="1">
    <location>
        <begin position="15"/>
        <end position="63"/>
    </location>
</feature>
<sequence length="288" mass="33828">MEAVRKFRKQFTEKRKVSKGKTVTAEGKESGIKEPAYPNLAKRRSSDSELAAKQQQEYKEQLKQLPEGKTFRRRGQTMSCDSYFMKDRAWTENAKDLTAEQMHALEMDIFKPLDFYEILFDRMKAQDNGEDGRSFNYYQKQNMEALRKFRMQFTEKRKVSKGKTVTAEGKEGGIKEPEYPNLAKRRSSDSELAAKQQQEYKEQLKQLPEGETFRSREQTMSCDSYFMKDRAWTENAKDLTAEQMHALEMDIFKPLDFYEILFDRMKAQDNGEDGRSSIIISDFRALFN</sequence>
<evidence type="ECO:0000313" key="2">
    <source>
        <dbReference type="EMBL" id="KAJ7340418.1"/>
    </source>
</evidence>
<gene>
    <name evidence="2" type="ORF">OS493_003164</name>
</gene>
<dbReference type="OrthoDB" id="6003193at2759"/>
<comment type="caution">
    <text evidence="2">The sequence shown here is derived from an EMBL/GenBank/DDBJ whole genome shotgun (WGS) entry which is preliminary data.</text>
</comment>